<dbReference type="Pfam" id="PF07690">
    <property type="entry name" value="MFS_1"/>
    <property type="match status" value="1"/>
</dbReference>
<gene>
    <name evidence="6" type="ORF">B0I36DRAFT_436582</name>
</gene>
<keyword evidence="4 5" id="KW-0472">Membrane</keyword>
<feature type="transmembrane region" description="Helical" evidence="5">
    <location>
        <begin position="315"/>
        <end position="335"/>
    </location>
</feature>
<dbReference type="Proteomes" id="UP000756346">
    <property type="component" value="Unassembled WGS sequence"/>
</dbReference>
<comment type="subcellular location">
    <subcellularLocation>
        <location evidence="1">Membrane</location>
        <topology evidence="1">Multi-pass membrane protein</topology>
    </subcellularLocation>
</comment>
<evidence type="ECO:0000256" key="3">
    <source>
        <dbReference type="ARBA" id="ARBA00022989"/>
    </source>
</evidence>
<reference evidence="6" key="1">
    <citation type="journal article" date="2021" name="Nat. Commun.">
        <title>Genetic determinants of endophytism in the Arabidopsis root mycobiome.</title>
        <authorList>
            <person name="Mesny F."/>
            <person name="Miyauchi S."/>
            <person name="Thiergart T."/>
            <person name="Pickel B."/>
            <person name="Atanasova L."/>
            <person name="Karlsson M."/>
            <person name="Huettel B."/>
            <person name="Barry K.W."/>
            <person name="Haridas S."/>
            <person name="Chen C."/>
            <person name="Bauer D."/>
            <person name="Andreopoulos W."/>
            <person name="Pangilinan J."/>
            <person name="LaButti K."/>
            <person name="Riley R."/>
            <person name="Lipzen A."/>
            <person name="Clum A."/>
            <person name="Drula E."/>
            <person name="Henrissat B."/>
            <person name="Kohler A."/>
            <person name="Grigoriev I.V."/>
            <person name="Martin F.M."/>
            <person name="Hacquard S."/>
        </authorList>
    </citation>
    <scope>NUCLEOTIDE SEQUENCE</scope>
    <source>
        <strain evidence="6">MPI-CAGE-CH-0230</strain>
    </source>
</reference>
<comment type="caution">
    <text evidence="6">The sequence shown here is derived from an EMBL/GenBank/DDBJ whole genome shotgun (WGS) entry which is preliminary data.</text>
</comment>
<dbReference type="SUPFAM" id="SSF103473">
    <property type="entry name" value="MFS general substrate transporter"/>
    <property type="match status" value="1"/>
</dbReference>
<dbReference type="RefSeq" id="XP_046004754.1">
    <property type="nucleotide sequence ID" value="XM_046162833.1"/>
</dbReference>
<protein>
    <submittedName>
        <fullName evidence="6">Major facilitator superfamily domain-containing protein</fullName>
    </submittedName>
</protein>
<feature type="transmembrane region" description="Helical" evidence="5">
    <location>
        <begin position="447"/>
        <end position="473"/>
    </location>
</feature>
<keyword evidence="7" id="KW-1185">Reference proteome</keyword>
<dbReference type="InterPro" id="IPR036259">
    <property type="entry name" value="MFS_trans_sf"/>
</dbReference>
<dbReference type="OrthoDB" id="10021397at2759"/>
<organism evidence="6 7">
    <name type="scientific">Microdochium trichocladiopsis</name>
    <dbReference type="NCBI Taxonomy" id="1682393"/>
    <lineage>
        <taxon>Eukaryota</taxon>
        <taxon>Fungi</taxon>
        <taxon>Dikarya</taxon>
        <taxon>Ascomycota</taxon>
        <taxon>Pezizomycotina</taxon>
        <taxon>Sordariomycetes</taxon>
        <taxon>Xylariomycetidae</taxon>
        <taxon>Xylariales</taxon>
        <taxon>Microdochiaceae</taxon>
        <taxon>Microdochium</taxon>
    </lineage>
</organism>
<evidence type="ECO:0000313" key="6">
    <source>
        <dbReference type="EMBL" id="KAH7012489.1"/>
    </source>
</evidence>
<feature type="transmembrane region" description="Helical" evidence="5">
    <location>
        <begin position="110"/>
        <end position="129"/>
    </location>
</feature>
<name>A0A9P9BL70_9PEZI</name>
<keyword evidence="2 5" id="KW-0812">Transmembrane</keyword>
<keyword evidence="3 5" id="KW-1133">Transmembrane helix</keyword>
<dbReference type="GO" id="GO:0005886">
    <property type="term" value="C:plasma membrane"/>
    <property type="evidence" value="ECO:0007669"/>
    <property type="project" value="TreeGrafter"/>
</dbReference>
<evidence type="ECO:0000256" key="1">
    <source>
        <dbReference type="ARBA" id="ARBA00004141"/>
    </source>
</evidence>
<sequence length="511" mass="54430">MTATTVTDINRAELPDQPVSANHAAAEAVPDLSRKRLYVLGLALALTNVVVAFDTTILVLEVGSIICATASSSPILILGRAISGCGSAGVSAGAFAIIGHLAPLRERPRIIAMFMALQSVAFAAGPTLSSVFTSSAVTWRFNFWVNLPIGFGALFFVWFAVPRDFNDKRLLPLLEKLRRCDPFGSVLLALCLVPLFLGLEWGGNVAPFASPQVWGCFLASGLSAVAFVALLAVKKNNAVIPLRIFKQRTIAVCISFSALYGMAQMIHASMLATYFQTVHDISITMSAVYQIPSTISSIVSSIIANLAISAWNHYLPFLWGGPPIFLAGAVLMHTFSTDSARAELLGYQVPAGIGFGLAVSTTLVAIQGVSSTEDLASACVADAVSAQVGRAVGVSIAQNLFVGLLNNGLREIVPAEEAAAFAQNGLERMIESMKTMDEVMRQQFREVLNTAVVTALLIPVAALSMAIVVSWFAERRVLVLKTVVERQAMSEDQAPGKIDGVQEESVILQDK</sequence>
<proteinExistence type="predicted"/>
<feature type="transmembrane region" description="Helical" evidence="5">
    <location>
        <begin position="254"/>
        <end position="275"/>
    </location>
</feature>
<feature type="transmembrane region" description="Helical" evidence="5">
    <location>
        <begin position="75"/>
        <end position="98"/>
    </location>
</feature>
<dbReference type="GO" id="GO:0022857">
    <property type="term" value="F:transmembrane transporter activity"/>
    <property type="evidence" value="ECO:0007669"/>
    <property type="project" value="InterPro"/>
</dbReference>
<evidence type="ECO:0000256" key="2">
    <source>
        <dbReference type="ARBA" id="ARBA00022692"/>
    </source>
</evidence>
<dbReference type="Gene3D" id="1.20.1250.20">
    <property type="entry name" value="MFS general substrate transporter like domains"/>
    <property type="match status" value="1"/>
</dbReference>
<accession>A0A9P9BL70</accession>
<dbReference type="PANTHER" id="PTHR23501:SF199">
    <property type="entry name" value="MFS EFFLUX TRANSPORTER INPD-RELATED"/>
    <property type="match status" value="1"/>
</dbReference>
<feature type="transmembrane region" description="Helical" evidence="5">
    <location>
        <begin position="347"/>
        <end position="366"/>
    </location>
</feature>
<evidence type="ECO:0000313" key="7">
    <source>
        <dbReference type="Proteomes" id="UP000756346"/>
    </source>
</evidence>
<dbReference type="EMBL" id="JAGTJQ010000014">
    <property type="protein sequence ID" value="KAH7012489.1"/>
    <property type="molecule type" value="Genomic_DNA"/>
</dbReference>
<dbReference type="AlphaFoldDB" id="A0A9P9BL70"/>
<evidence type="ECO:0000256" key="4">
    <source>
        <dbReference type="ARBA" id="ARBA00023136"/>
    </source>
</evidence>
<feature type="transmembrane region" description="Helical" evidence="5">
    <location>
        <begin position="37"/>
        <end position="60"/>
    </location>
</feature>
<dbReference type="InterPro" id="IPR011701">
    <property type="entry name" value="MFS"/>
</dbReference>
<feature type="transmembrane region" description="Helical" evidence="5">
    <location>
        <begin position="182"/>
        <end position="199"/>
    </location>
</feature>
<feature type="transmembrane region" description="Helical" evidence="5">
    <location>
        <begin position="211"/>
        <end position="233"/>
    </location>
</feature>
<feature type="transmembrane region" description="Helical" evidence="5">
    <location>
        <begin position="141"/>
        <end position="161"/>
    </location>
</feature>
<dbReference type="GeneID" id="70192379"/>
<dbReference type="PANTHER" id="PTHR23501">
    <property type="entry name" value="MAJOR FACILITATOR SUPERFAMILY"/>
    <property type="match status" value="1"/>
</dbReference>
<feature type="transmembrane region" description="Helical" evidence="5">
    <location>
        <begin position="287"/>
        <end position="308"/>
    </location>
</feature>
<evidence type="ECO:0000256" key="5">
    <source>
        <dbReference type="SAM" id="Phobius"/>
    </source>
</evidence>